<name>A0A1D2V945_9ASCO</name>
<feature type="compositionally biased region" description="Basic and acidic residues" evidence="1">
    <location>
        <begin position="166"/>
        <end position="176"/>
    </location>
</feature>
<feature type="compositionally biased region" description="Basic and acidic residues" evidence="1">
    <location>
        <begin position="139"/>
        <end position="158"/>
    </location>
</feature>
<dbReference type="Proteomes" id="UP000095038">
    <property type="component" value="Unassembled WGS sequence"/>
</dbReference>
<dbReference type="InParanoid" id="A0A1D2V945"/>
<gene>
    <name evidence="2" type="ORF">ASCRUDRAFT_82990</name>
</gene>
<dbReference type="InterPro" id="IPR011990">
    <property type="entry name" value="TPR-like_helical_dom_sf"/>
</dbReference>
<feature type="compositionally biased region" description="Basic and acidic residues" evidence="1">
    <location>
        <begin position="123"/>
        <end position="132"/>
    </location>
</feature>
<dbReference type="AlphaFoldDB" id="A0A1D2V945"/>
<feature type="compositionally biased region" description="Low complexity" evidence="1">
    <location>
        <begin position="71"/>
        <end position="80"/>
    </location>
</feature>
<dbReference type="EMBL" id="KV454494">
    <property type="protein sequence ID" value="ODV58206.1"/>
    <property type="molecule type" value="Genomic_DNA"/>
</dbReference>
<sequence>MIKAASRSCCKVRLRTCFSAINKPLLHFNNLSGSRNLSAQDKSLNCLASKIIEESKANQTKNDHSFDNAEQNKQNKQSKQNDIDTDSGIDVDLFETSLQKIDIDDTEQINEVKNNKQANIKKTLIDSKDPVNHHKQKKMKDINNEKENPANEIKKSIDDSTTLSNKDNKKKDSKSEEQIIVRGEPLEDYTRNCAYFVKMINCLKRLLLIREINNRNEQENIGLESDSDINYENQLTGLNPKKHTIYRDSYSKIPVLSSNPEHLNTDVFENYVYLLTYKNYHYKSVIESNGIITEILNDLFKPNDPLYTKLRTIDSYNDAIYFFFKVKRWQAINRLYKQLIMENLAPNTKTINLLLLSLSQFSTELDKKMAYFRLNKILSRMEDFNIRPDITTFSTIYKILPTKYWRVLYLRYITNKFNVKVNSKFFRIIMKDYCEKNLITREFFEYLVLNKNLCDEATIRLILETILDKNIKVDPNLKLNAAWVLFKKMIYQNEIYLNNEKNYLRAVLNCFLQHIATYERLDLCFEIYNTFTINLKVRPNSETFGHLIRGATKAGFYKNWIPVFRIIYKDMVGVIGSGNCPQADYWIKRAQSRALIDKTHGKPLDLTEPLSVKEIELRDKLRKELIWPKVGLYCLQNNKTNDNPFTSEWANWRNIRVCPIFGNKINNKNLVINTDQTQMQRRTHFNNLKHIDITQMIQDRMKIHKAGYESFVESQNILKK</sequence>
<evidence type="ECO:0000313" key="3">
    <source>
        <dbReference type="Proteomes" id="UP000095038"/>
    </source>
</evidence>
<dbReference type="GeneID" id="30968441"/>
<feature type="compositionally biased region" description="Basic and acidic residues" evidence="1">
    <location>
        <begin position="57"/>
        <end position="67"/>
    </location>
</feature>
<evidence type="ECO:0000256" key="1">
    <source>
        <dbReference type="SAM" id="MobiDB-lite"/>
    </source>
</evidence>
<evidence type="ECO:0000313" key="2">
    <source>
        <dbReference type="EMBL" id="ODV58206.1"/>
    </source>
</evidence>
<keyword evidence="3" id="KW-1185">Reference proteome</keyword>
<dbReference type="STRING" id="1344418.A0A1D2V945"/>
<organism evidence="2 3">
    <name type="scientific">Ascoidea rubescens DSM 1968</name>
    <dbReference type="NCBI Taxonomy" id="1344418"/>
    <lineage>
        <taxon>Eukaryota</taxon>
        <taxon>Fungi</taxon>
        <taxon>Dikarya</taxon>
        <taxon>Ascomycota</taxon>
        <taxon>Saccharomycotina</taxon>
        <taxon>Saccharomycetes</taxon>
        <taxon>Ascoideaceae</taxon>
        <taxon>Ascoidea</taxon>
    </lineage>
</organism>
<reference evidence="3" key="1">
    <citation type="submission" date="2016-05" db="EMBL/GenBank/DDBJ databases">
        <title>Comparative genomics of biotechnologically important yeasts.</title>
        <authorList>
            <consortium name="DOE Joint Genome Institute"/>
            <person name="Riley R."/>
            <person name="Haridas S."/>
            <person name="Wolfe K.H."/>
            <person name="Lopes M.R."/>
            <person name="Hittinger C.T."/>
            <person name="Goker M."/>
            <person name="Salamov A."/>
            <person name="Wisecaver J."/>
            <person name="Long T.M."/>
            <person name="Aerts A.L."/>
            <person name="Barry K."/>
            <person name="Choi C."/>
            <person name="Clum A."/>
            <person name="Coughlan A.Y."/>
            <person name="Deshpande S."/>
            <person name="Douglass A.P."/>
            <person name="Hanson S.J."/>
            <person name="Klenk H.-P."/>
            <person name="Labutti K."/>
            <person name="Lapidus A."/>
            <person name="Lindquist E."/>
            <person name="Lipzen A."/>
            <person name="Meier-Kolthoff J.P."/>
            <person name="Ohm R.A."/>
            <person name="Otillar R.P."/>
            <person name="Pangilinan J."/>
            <person name="Peng Y."/>
            <person name="Rokas A."/>
            <person name="Rosa C.A."/>
            <person name="Scheuner C."/>
            <person name="Sibirny A.A."/>
            <person name="Slot J.C."/>
            <person name="Stielow J.B."/>
            <person name="Sun H."/>
            <person name="Kurtzman C.P."/>
            <person name="Blackwell M."/>
            <person name="Grigoriev I.V."/>
            <person name="Jeffries T.W."/>
        </authorList>
    </citation>
    <scope>NUCLEOTIDE SEQUENCE [LARGE SCALE GENOMIC DNA]</scope>
    <source>
        <strain evidence="3">DSM 1968</strain>
    </source>
</reference>
<accession>A0A1D2V945</accession>
<proteinExistence type="predicted"/>
<dbReference type="Gene3D" id="1.25.40.10">
    <property type="entry name" value="Tetratricopeptide repeat domain"/>
    <property type="match status" value="1"/>
</dbReference>
<dbReference type="OrthoDB" id="185373at2759"/>
<feature type="region of interest" description="Disordered" evidence="1">
    <location>
        <begin position="120"/>
        <end position="176"/>
    </location>
</feature>
<dbReference type="RefSeq" id="XP_020044513.1">
    <property type="nucleotide sequence ID" value="XM_020194805.1"/>
</dbReference>
<dbReference type="FunCoup" id="A0A1D2V945">
    <property type="interactions" value="22"/>
</dbReference>
<protein>
    <submittedName>
        <fullName evidence="2">Uncharacterized protein</fullName>
    </submittedName>
</protein>
<feature type="region of interest" description="Disordered" evidence="1">
    <location>
        <begin position="57"/>
        <end position="87"/>
    </location>
</feature>